<name>A0A917D001_9NOCA</name>
<feature type="transmembrane region" description="Helical" evidence="1">
    <location>
        <begin position="60"/>
        <end position="82"/>
    </location>
</feature>
<dbReference type="InterPro" id="IPR056964">
    <property type="entry name" value="Phage_holin"/>
</dbReference>
<proteinExistence type="predicted"/>
<accession>A0A917D001</accession>
<dbReference type="AlphaFoldDB" id="A0A917D001"/>
<dbReference type="EMBL" id="BMCU01000002">
    <property type="protein sequence ID" value="GGG04023.1"/>
    <property type="molecule type" value="Genomic_DNA"/>
</dbReference>
<comment type="caution">
    <text evidence="2">The sequence shown here is derived from an EMBL/GenBank/DDBJ whole genome shotgun (WGS) entry which is preliminary data.</text>
</comment>
<organism evidence="2 3">
    <name type="scientific">Rhodococcoides trifolii</name>
    <dbReference type="NCBI Taxonomy" id="908250"/>
    <lineage>
        <taxon>Bacteria</taxon>
        <taxon>Bacillati</taxon>
        <taxon>Actinomycetota</taxon>
        <taxon>Actinomycetes</taxon>
        <taxon>Mycobacteriales</taxon>
        <taxon>Nocardiaceae</taxon>
        <taxon>Rhodococcoides</taxon>
    </lineage>
</organism>
<keyword evidence="1" id="KW-0812">Transmembrane</keyword>
<keyword evidence="3" id="KW-1185">Reference proteome</keyword>
<feature type="transmembrane region" description="Helical" evidence="1">
    <location>
        <begin position="29"/>
        <end position="48"/>
    </location>
</feature>
<reference evidence="2" key="2">
    <citation type="submission" date="2020-09" db="EMBL/GenBank/DDBJ databases">
        <authorList>
            <person name="Sun Q."/>
            <person name="Sedlacek I."/>
        </authorList>
    </citation>
    <scope>NUCLEOTIDE SEQUENCE</scope>
    <source>
        <strain evidence="2">CCM 7905</strain>
    </source>
</reference>
<keyword evidence="1" id="KW-1133">Transmembrane helix</keyword>
<dbReference type="Proteomes" id="UP000654257">
    <property type="component" value="Unassembled WGS sequence"/>
</dbReference>
<sequence length="132" mass="14602">MIRTLTSVAATLTTGGALALVTDANRTADYFLVASALTAWAFVGLYGTRSRWRLLNAGRSLLYVFVALALVLTQNAASVFLGADYFGRGVLRQIEYWSLWVALLGMLHTLWGIQRSERRTSCPNDSKWKGKL</sequence>
<protein>
    <submittedName>
        <fullName evidence="2">Uncharacterized protein</fullName>
    </submittedName>
</protein>
<reference evidence="2" key="1">
    <citation type="journal article" date="2014" name="Int. J. Syst. Evol. Microbiol.">
        <title>Complete genome sequence of Corynebacterium casei LMG S-19264T (=DSM 44701T), isolated from a smear-ripened cheese.</title>
        <authorList>
            <consortium name="US DOE Joint Genome Institute (JGI-PGF)"/>
            <person name="Walter F."/>
            <person name="Albersmeier A."/>
            <person name="Kalinowski J."/>
            <person name="Ruckert C."/>
        </authorList>
    </citation>
    <scope>NUCLEOTIDE SEQUENCE</scope>
    <source>
        <strain evidence="2">CCM 7905</strain>
    </source>
</reference>
<dbReference type="RefSeq" id="WP_188544440.1">
    <property type="nucleotide sequence ID" value="NZ_BMCU01000002.1"/>
</dbReference>
<evidence type="ECO:0000313" key="2">
    <source>
        <dbReference type="EMBL" id="GGG04023.1"/>
    </source>
</evidence>
<gene>
    <name evidence="2" type="ORF">GCM10007304_17700</name>
</gene>
<evidence type="ECO:0000313" key="3">
    <source>
        <dbReference type="Proteomes" id="UP000654257"/>
    </source>
</evidence>
<keyword evidence="1" id="KW-0472">Membrane</keyword>
<evidence type="ECO:0000256" key="1">
    <source>
        <dbReference type="SAM" id="Phobius"/>
    </source>
</evidence>
<dbReference type="Pfam" id="PF23778">
    <property type="entry name" value="Phage_holin_2"/>
    <property type="match status" value="1"/>
</dbReference>
<feature type="transmembrane region" description="Helical" evidence="1">
    <location>
        <begin position="94"/>
        <end position="113"/>
    </location>
</feature>